<evidence type="ECO:0000256" key="1">
    <source>
        <dbReference type="SAM" id="MobiDB-lite"/>
    </source>
</evidence>
<gene>
    <name evidence="2" type="ORF">FH972_022799</name>
</gene>
<feature type="compositionally biased region" description="Basic and acidic residues" evidence="1">
    <location>
        <begin position="1"/>
        <end position="10"/>
    </location>
</feature>
<keyword evidence="3" id="KW-1185">Reference proteome</keyword>
<comment type="caution">
    <text evidence="2">The sequence shown here is derived from an EMBL/GenBank/DDBJ whole genome shotgun (WGS) entry which is preliminary data.</text>
</comment>
<organism evidence="2 3">
    <name type="scientific">Carpinus fangiana</name>
    <dbReference type="NCBI Taxonomy" id="176857"/>
    <lineage>
        <taxon>Eukaryota</taxon>
        <taxon>Viridiplantae</taxon>
        <taxon>Streptophyta</taxon>
        <taxon>Embryophyta</taxon>
        <taxon>Tracheophyta</taxon>
        <taxon>Spermatophyta</taxon>
        <taxon>Magnoliopsida</taxon>
        <taxon>eudicotyledons</taxon>
        <taxon>Gunneridae</taxon>
        <taxon>Pentapetalae</taxon>
        <taxon>rosids</taxon>
        <taxon>fabids</taxon>
        <taxon>Fagales</taxon>
        <taxon>Betulaceae</taxon>
        <taxon>Carpinus</taxon>
    </lineage>
</organism>
<evidence type="ECO:0000313" key="3">
    <source>
        <dbReference type="Proteomes" id="UP000327013"/>
    </source>
</evidence>
<dbReference type="Proteomes" id="UP000327013">
    <property type="component" value="Unassembled WGS sequence"/>
</dbReference>
<sequence length="50" mass="5367">MGGEGKEKVPKRTFKPSLQSNFSTAGSAALGAQVRMSVMQRLWVSGRLGE</sequence>
<accession>A0A5N6KTP2</accession>
<dbReference type="AlphaFoldDB" id="A0A5N6KTP2"/>
<dbReference type="EMBL" id="VIBQ01000012">
    <property type="protein sequence ID" value="KAB8343209.1"/>
    <property type="molecule type" value="Genomic_DNA"/>
</dbReference>
<reference evidence="2 3" key="1">
    <citation type="submission" date="2019-06" db="EMBL/GenBank/DDBJ databases">
        <title>A chromosomal-level reference genome of Carpinus fangiana (Coryloideae, Betulaceae).</title>
        <authorList>
            <person name="Yang X."/>
            <person name="Wang Z."/>
            <person name="Zhang L."/>
            <person name="Hao G."/>
            <person name="Liu J."/>
            <person name="Yang Y."/>
        </authorList>
    </citation>
    <scope>NUCLEOTIDE SEQUENCE [LARGE SCALE GENOMIC DNA]</scope>
    <source>
        <strain evidence="2">Cfa_2016G</strain>
        <tissue evidence="2">Leaf</tissue>
    </source>
</reference>
<evidence type="ECO:0000313" key="2">
    <source>
        <dbReference type="EMBL" id="KAB8343209.1"/>
    </source>
</evidence>
<proteinExistence type="predicted"/>
<feature type="region of interest" description="Disordered" evidence="1">
    <location>
        <begin position="1"/>
        <end position="20"/>
    </location>
</feature>
<protein>
    <submittedName>
        <fullName evidence="2">Uncharacterized protein</fullName>
    </submittedName>
</protein>
<name>A0A5N6KTP2_9ROSI</name>